<dbReference type="Proteomes" id="UP001303473">
    <property type="component" value="Unassembled WGS sequence"/>
</dbReference>
<protein>
    <submittedName>
        <fullName evidence="2">Uncharacterized protein</fullName>
    </submittedName>
</protein>
<comment type="caution">
    <text evidence="2">The sequence shown here is derived from an EMBL/GenBank/DDBJ whole genome shotgun (WGS) entry which is preliminary data.</text>
</comment>
<sequence length="209" mass="22766">MKASIPVLVGLIVLVSSLPVFPTHRDTPIERVIFRLFKDNTGPADEPLAEAFVPIDGELIPLESNGIAVGFFEVELDEGTDVLGNFECCIALRNENGTTIGFSVTFVALNDDNPKQAGLISTQPLSSLSVTSDEPLFGSSTVLLRRQDALTLGVNFHEYTSNNNYKYLSSQICFRTPKQPSPFKADMPVVMQCPLSLSMIRGPKMSVQA</sequence>
<accession>A0AAN6MV85</accession>
<name>A0AAN6MV85_9PEZI</name>
<reference evidence="3" key="1">
    <citation type="journal article" date="2023" name="Mol. Phylogenet. Evol.">
        <title>Genome-scale phylogeny and comparative genomics of the fungal order Sordariales.</title>
        <authorList>
            <person name="Hensen N."/>
            <person name="Bonometti L."/>
            <person name="Westerberg I."/>
            <person name="Brannstrom I.O."/>
            <person name="Guillou S."/>
            <person name="Cros-Aarteil S."/>
            <person name="Calhoun S."/>
            <person name="Haridas S."/>
            <person name="Kuo A."/>
            <person name="Mondo S."/>
            <person name="Pangilinan J."/>
            <person name="Riley R."/>
            <person name="LaButti K."/>
            <person name="Andreopoulos B."/>
            <person name="Lipzen A."/>
            <person name="Chen C."/>
            <person name="Yan M."/>
            <person name="Daum C."/>
            <person name="Ng V."/>
            <person name="Clum A."/>
            <person name="Steindorff A."/>
            <person name="Ohm R.A."/>
            <person name="Martin F."/>
            <person name="Silar P."/>
            <person name="Natvig D.O."/>
            <person name="Lalanne C."/>
            <person name="Gautier V."/>
            <person name="Ament-Velasquez S.L."/>
            <person name="Kruys A."/>
            <person name="Hutchinson M.I."/>
            <person name="Powell A.J."/>
            <person name="Barry K."/>
            <person name="Miller A.N."/>
            <person name="Grigoriev I.V."/>
            <person name="Debuchy R."/>
            <person name="Gladieux P."/>
            <person name="Hiltunen Thoren M."/>
            <person name="Johannesson H."/>
        </authorList>
    </citation>
    <scope>NUCLEOTIDE SEQUENCE [LARGE SCALE GENOMIC DNA]</scope>
    <source>
        <strain evidence="3">CBS 340.73</strain>
    </source>
</reference>
<keyword evidence="3" id="KW-1185">Reference proteome</keyword>
<feature type="signal peptide" evidence="1">
    <location>
        <begin position="1"/>
        <end position="17"/>
    </location>
</feature>
<gene>
    <name evidence="2" type="ORF">QBC46DRAFT_429770</name>
</gene>
<organism evidence="2 3">
    <name type="scientific">Diplogelasinospora grovesii</name>
    <dbReference type="NCBI Taxonomy" id="303347"/>
    <lineage>
        <taxon>Eukaryota</taxon>
        <taxon>Fungi</taxon>
        <taxon>Dikarya</taxon>
        <taxon>Ascomycota</taxon>
        <taxon>Pezizomycotina</taxon>
        <taxon>Sordariomycetes</taxon>
        <taxon>Sordariomycetidae</taxon>
        <taxon>Sordariales</taxon>
        <taxon>Diplogelasinosporaceae</taxon>
        <taxon>Diplogelasinospora</taxon>
    </lineage>
</organism>
<dbReference type="AlphaFoldDB" id="A0AAN6MV85"/>
<evidence type="ECO:0000313" key="2">
    <source>
        <dbReference type="EMBL" id="KAK3933954.1"/>
    </source>
</evidence>
<evidence type="ECO:0000256" key="1">
    <source>
        <dbReference type="SAM" id="SignalP"/>
    </source>
</evidence>
<dbReference type="EMBL" id="MU854045">
    <property type="protein sequence ID" value="KAK3933954.1"/>
    <property type="molecule type" value="Genomic_DNA"/>
</dbReference>
<keyword evidence="1" id="KW-0732">Signal</keyword>
<proteinExistence type="predicted"/>
<feature type="chain" id="PRO_5042834366" evidence="1">
    <location>
        <begin position="18"/>
        <end position="209"/>
    </location>
</feature>
<evidence type="ECO:0000313" key="3">
    <source>
        <dbReference type="Proteomes" id="UP001303473"/>
    </source>
</evidence>